<comment type="cofactor">
    <cofactor evidence="12">
        <name>FMN</name>
        <dbReference type="ChEBI" id="CHEBI:58210"/>
    </cofactor>
    <text evidence="12">Binds 1 FMN per monomer.</text>
</comment>
<dbReference type="EC" id="1.6.2.4" evidence="12 13"/>
<feature type="binding site" evidence="12">
    <location>
        <begin position="524"/>
        <end position="527"/>
    </location>
    <ligand>
        <name>FAD</name>
        <dbReference type="ChEBI" id="CHEBI:57692"/>
    </ligand>
</feature>
<comment type="subcellular location">
    <subcellularLocation>
        <location evidence="1 12">Endoplasmic reticulum membrane</location>
        <topology evidence="1 12">Single-pass membrane protein</topology>
        <orientation evidence="1 12">Cytoplasmic side</orientation>
    </subcellularLocation>
</comment>
<dbReference type="Pfam" id="PF00667">
    <property type="entry name" value="FAD_binding_1"/>
    <property type="match status" value="1"/>
</dbReference>
<dbReference type="GO" id="GO:0005829">
    <property type="term" value="C:cytosol"/>
    <property type="evidence" value="ECO:0007669"/>
    <property type="project" value="TreeGrafter"/>
</dbReference>
<keyword evidence="17" id="KW-1185">Reference proteome</keyword>
<dbReference type="Gene3D" id="3.40.50.80">
    <property type="entry name" value="Nucleotide-binding domain of ferredoxin-NADP reductase (FNR) module"/>
    <property type="match status" value="1"/>
</dbReference>
<comment type="similarity">
    <text evidence="12 13">In the C-terminal section; belongs to the flavoprotein pyridine nucleotide cytochrome reductase family.</text>
</comment>
<dbReference type="InterPro" id="IPR001433">
    <property type="entry name" value="OxRdtase_FAD/NAD-bd"/>
</dbReference>
<evidence type="ECO:0000259" key="14">
    <source>
        <dbReference type="PROSITE" id="PS50902"/>
    </source>
</evidence>
<dbReference type="InterPro" id="IPR023173">
    <property type="entry name" value="NADPH_Cyt_P450_Rdtase_alpha"/>
</dbReference>
<evidence type="ECO:0000256" key="10">
    <source>
        <dbReference type="ARBA" id="ARBA00023136"/>
    </source>
</evidence>
<dbReference type="GO" id="GO:0003958">
    <property type="term" value="F:NADPH-hemoprotein reductase activity"/>
    <property type="evidence" value="ECO:0007669"/>
    <property type="project" value="UniProtKB-UniRule"/>
</dbReference>
<dbReference type="Pfam" id="PF00258">
    <property type="entry name" value="Flavodoxin_1"/>
    <property type="match status" value="1"/>
</dbReference>
<dbReference type="InterPro" id="IPR023208">
    <property type="entry name" value="P450R"/>
</dbReference>
<evidence type="ECO:0000256" key="7">
    <source>
        <dbReference type="ARBA" id="ARBA00022857"/>
    </source>
</evidence>
<feature type="binding site" evidence="12">
    <location>
        <begin position="109"/>
        <end position="114"/>
    </location>
    <ligand>
        <name>FMN</name>
        <dbReference type="ChEBI" id="CHEBI:58210"/>
    </ligand>
</feature>
<evidence type="ECO:0000256" key="3">
    <source>
        <dbReference type="ARBA" id="ARBA00022643"/>
    </source>
</evidence>
<dbReference type="SUPFAM" id="SSF52218">
    <property type="entry name" value="Flavoproteins"/>
    <property type="match status" value="1"/>
</dbReference>
<dbReference type="SUPFAM" id="SSF63380">
    <property type="entry name" value="Riboflavin synthase domain-like"/>
    <property type="match status" value="1"/>
</dbReference>
<keyword evidence="2 12" id="KW-0285">Flavoprotein</keyword>
<keyword evidence="7 12" id="KW-0521">NADP</keyword>
<dbReference type="FunFam" id="3.40.50.80:FF:000001">
    <property type="entry name" value="NADPH--cytochrome P450 reductase 1"/>
    <property type="match status" value="1"/>
</dbReference>
<evidence type="ECO:0000256" key="2">
    <source>
        <dbReference type="ARBA" id="ARBA00022630"/>
    </source>
</evidence>
<dbReference type="GO" id="GO:0050661">
    <property type="term" value="F:NADP binding"/>
    <property type="evidence" value="ECO:0007669"/>
    <property type="project" value="UniProtKB-UniRule"/>
</dbReference>
<dbReference type="GO" id="GO:0005789">
    <property type="term" value="C:endoplasmic reticulum membrane"/>
    <property type="evidence" value="ECO:0007669"/>
    <property type="project" value="UniProtKB-SubCell"/>
</dbReference>
<dbReference type="PRINTS" id="PR00371">
    <property type="entry name" value="FPNCR"/>
</dbReference>
<reference evidence="16" key="2">
    <citation type="journal article" date="2024" name="Plant">
        <title>Genomic evolution and insights into agronomic trait innovations of Sesamum species.</title>
        <authorList>
            <person name="Miao H."/>
            <person name="Wang L."/>
            <person name="Qu L."/>
            <person name="Liu H."/>
            <person name="Sun Y."/>
            <person name="Le M."/>
            <person name="Wang Q."/>
            <person name="Wei S."/>
            <person name="Zheng Y."/>
            <person name="Lin W."/>
            <person name="Duan Y."/>
            <person name="Cao H."/>
            <person name="Xiong S."/>
            <person name="Wang X."/>
            <person name="Wei L."/>
            <person name="Li C."/>
            <person name="Ma Q."/>
            <person name="Ju M."/>
            <person name="Zhao R."/>
            <person name="Li G."/>
            <person name="Mu C."/>
            <person name="Tian Q."/>
            <person name="Mei H."/>
            <person name="Zhang T."/>
            <person name="Gao T."/>
            <person name="Zhang H."/>
        </authorList>
    </citation>
    <scope>NUCLEOTIDE SEQUENCE</scope>
    <source>
        <strain evidence="16">3651</strain>
    </source>
</reference>
<dbReference type="PROSITE" id="PS50902">
    <property type="entry name" value="FLAVODOXIN_LIKE"/>
    <property type="match status" value="1"/>
</dbReference>
<reference evidence="16" key="1">
    <citation type="submission" date="2020-06" db="EMBL/GenBank/DDBJ databases">
        <authorList>
            <person name="Li T."/>
            <person name="Hu X."/>
            <person name="Zhang T."/>
            <person name="Song X."/>
            <person name="Zhang H."/>
            <person name="Dai N."/>
            <person name="Sheng W."/>
            <person name="Hou X."/>
            <person name="Wei L."/>
        </authorList>
    </citation>
    <scope>NUCLEOTIDE SEQUENCE</scope>
    <source>
        <strain evidence="16">3651</strain>
        <tissue evidence="16">Leaf</tissue>
    </source>
</reference>
<dbReference type="InterPro" id="IPR017927">
    <property type="entry name" value="FAD-bd_FR_type"/>
</dbReference>
<comment type="function">
    <text evidence="11">This enzyme is required for electron transfer from NADP to cytochrome P450 in microsomes. It can also provide electron transfer to heme oxygenase and cytochrome B5. Involved in the biosynthesis of the antimalarial endoperoxide artemisinin. Acts as a redox partner for CYP71AV1 which catalyzes the conversion of amorphadiene to more oxygenated products.</text>
</comment>
<evidence type="ECO:0000256" key="12">
    <source>
        <dbReference type="HAMAP-Rule" id="MF_03212"/>
    </source>
</evidence>
<sequence>METTSEKLSPFDLMAAIFKGVKFDNSNGSSEAAPPAVVAMLMENKDLMMILTTSLAVLIGCVVVLIWRRGAGSAKKKVVEPPKLVVAKAPAEPEEVDDGKKKVTIFFGTQTGTAEGFAKALAEEAKARYQQAKFKVVDIDDYAADDEEYEEKMKKESVAFFFLATYGDGEPTDNAARFYKWFTEEKDKGDWLKNLQYGVFGLGNRQYEHFNKIAIVVDKIFAEQGGQRLVPVGLGDDDQCIEDDFAAWRELVWPELDKLLLNEDDASVATPYTAAVLEYRVVFHDQVDDSIVDNSSANGHANGNSVYDAQHPCRANVAVKKELHTPASDRSCTHLEFDISGTGLAYETGDHVGVYCENLIETVEEAERLLNLPPQTYFSLHSDKEDGAPLGGSSLSPPFPPCTLRTALTRYADLLNAPKKSALIALAAYASDPNEADRLRHLASPAGKEEYAQYVVAGQRSLLEVMAEFPSAKPPLGVFFAAVAPRLQPRFYSISSSPKIAPSRIHVTCALVYEKMPTGRIHKGVCSTWMKNAVPSEDSLDCSSAPIFVRTSNFRLPADPKVPIIMIGPGTGLAPFRGFLQERLALKESGAELGPAILFFGCRNSKMDFIYQDELDNFVKAGVISELVLAFSREGPTKEYVQHKMAQKASEVWNMISEGGYVYVCGDAKGMARDVHRTLHTIVQEQGSLDSSKAESMVKNLQMSGRYLRDVW</sequence>
<feature type="binding site" evidence="12">
    <location>
        <begin position="638"/>
        <end position="642"/>
    </location>
    <ligand>
        <name>NADP(+)</name>
        <dbReference type="ChEBI" id="CHEBI:58349"/>
    </ligand>
</feature>
<dbReference type="PRINTS" id="PR00369">
    <property type="entry name" value="FLAVODOXIN"/>
</dbReference>
<evidence type="ECO:0000256" key="13">
    <source>
        <dbReference type="PIRNR" id="PIRNR000208"/>
    </source>
</evidence>
<feature type="binding site" evidence="12">
    <location>
        <position position="712"/>
    </location>
    <ligand>
        <name>FAD</name>
        <dbReference type="ChEBI" id="CHEBI:57692"/>
    </ligand>
</feature>
<name>A0AAE1XPV7_9LAMI</name>
<evidence type="ECO:0000256" key="5">
    <source>
        <dbReference type="ARBA" id="ARBA00022824"/>
    </source>
</evidence>
<keyword evidence="4 12" id="KW-0812">Transmembrane</keyword>
<dbReference type="Proteomes" id="UP001293254">
    <property type="component" value="Unassembled WGS sequence"/>
</dbReference>
<feature type="binding site" evidence="12">
    <location>
        <position position="330"/>
    </location>
    <ligand>
        <name>NADP(+)</name>
        <dbReference type="ChEBI" id="CHEBI:58349"/>
    </ligand>
</feature>
<feature type="domain" description="FAD-binding FR-type" evidence="15">
    <location>
        <begin position="310"/>
        <end position="557"/>
    </location>
</feature>
<evidence type="ECO:0000256" key="8">
    <source>
        <dbReference type="ARBA" id="ARBA00022989"/>
    </source>
</evidence>
<comment type="catalytic activity">
    <reaction evidence="12 13">
        <text>2 oxidized [cytochrome P450] + NADPH = 2 reduced [cytochrome P450] + NADP(+) + H(+)</text>
        <dbReference type="Rhea" id="RHEA:24040"/>
        <dbReference type="Rhea" id="RHEA-COMP:14627"/>
        <dbReference type="Rhea" id="RHEA-COMP:14628"/>
        <dbReference type="ChEBI" id="CHEBI:15378"/>
        <dbReference type="ChEBI" id="CHEBI:55376"/>
        <dbReference type="ChEBI" id="CHEBI:57783"/>
        <dbReference type="ChEBI" id="CHEBI:58349"/>
        <dbReference type="ChEBI" id="CHEBI:60344"/>
        <dbReference type="EC" id="1.6.2.4"/>
    </reaction>
</comment>
<keyword evidence="5 12" id="KW-0256">Endoplasmic reticulum</keyword>
<dbReference type="PANTHER" id="PTHR19384:SF17">
    <property type="entry name" value="NADPH--CYTOCHROME P450 REDUCTASE"/>
    <property type="match status" value="1"/>
</dbReference>
<protein>
    <recommendedName>
        <fullName evidence="12 13">NADPH--cytochrome P450 reductase</fullName>
        <shortName evidence="12">CPR</shortName>
        <shortName evidence="12">P450R</shortName>
        <ecNumber evidence="12 13">1.6.2.4</ecNumber>
    </recommendedName>
</protein>
<evidence type="ECO:0000313" key="16">
    <source>
        <dbReference type="EMBL" id="KAK4415306.1"/>
    </source>
</evidence>
<dbReference type="GO" id="GO:0050660">
    <property type="term" value="F:flavin adenine dinucleotide binding"/>
    <property type="evidence" value="ECO:0007669"/>
    <property type="project" value="UniProtKB-UniRule"/>
</dbReference>
<feature type="binding site" evidence="12">
    <location>
        <begin position="490"/>
        <end position="493"/>
    </location>
    <ligand>
        <name>FAD</name>
        <dbReference type="ChEBI" id="CHEBI:57692"/>
    </ligand>
</feature>
<dbReference type="PIRSF" id="PIRSF000208">
    <property type="entry name" value="P450R"/>
    <property type="match status" value="1"/>
</dbReference>
<dbReference type="Gene3D" id="1.20.990.10">
    <property type="entry name" value="NADPH-cytochrome p450 Reductase, Chain A, domain 3"/>
    <property type="match status" value="1"/>
</dbReference>
<evidence type="ECO:0000256" key="11">
    <source>
        <dbReference type="ARBA" id="ARBA00056613"/>
    </source>
</evidence>
<keyword evidence="3 12" id="KW-0288">FMN</keyword>
<evidence type="ECO:0000256" key="6">
    <source>
        <dbReference type="ARBA" id="ARBA00022827"/>
    </source>
</evidence>
<evidence type="ECO:0000256" key="4">
    <source>
        <dbReference type="ARBA" id="ARBA00022692"/>
    </source>
</evidence>
<dbReference type="InterPro" id="IPR001709">
    <property type="entry name" value="Flavoprot_Pyr_Nucl_cyt_Rdtase"/>
</dbReference>
<proteinExistence type="inferred from homology"/>
<comment type="similarity">
    <text evidence="12">Belongs to the NADPH--cytochrome P450 reductase family.</text>
</comment>
<dbReference type="PANTHER" id="PTHR19384">
    <property type="entry name" value="NITRIC OXIDE SYNTHASE-RELATED"/>
    <property type="match status" value="1"/>
</dbReference>
<evidence type="ECO:0000256" key="1">
    <source>
        <dbReference type="ARBA" id="ARBA00004131"/>
    </source>
</evidence>
<feature type="domain" description="Flavodoxin-like" evidence="14">
    <location>
        <begin position="103"/>
        <end position="253"/>
    </location>
</feature>
<comment type="caution">
    <text evidence="12">Lacks conserved residue(s) required for the propagation of feature annotation.</text>
</comment>
<keyword evidence="9 12" id="KW-0560">Oxidoreductase</keyword>
<evidence type="ECO:0000313" key="17">
    <source>
        <dbReference type="Proteomes" id="UP001293254"/>
    </source>
</evidence>
<feature type="binding site" evidence="12">
    <location>
        <begin position="164"/>
        <end position="167"/>
    </location>
    <ligand>
        <name>FMN</name>
        <dbReference type="ChEBI" id="CHEBI:58210"/>
    </ligand>
</feature>
<dbReference type="AlphaFoldDB" id="A0AAE1XPV7"/>
<accession>A0AAE1XPV7</accession>
<dbReference type="Gene3D" id="3.40.50.360">
    <property type="match status" value="1"/>
</dbReference>
<gene>
    <name evidence="16" type="ORF">Salat_2637900</name>
</gene>
<feature type="binding site" evidence="12">
    <location>
        <begin position="202"/>
        <end position="211"/>
    </location>
    <ligand>
        <name>FMN</name>
        <dbReference type="ChEBI" id="CHEBI:58210"/>
    </ligand>
</feature>
<dbReference type="Pfam" id="PF00175">
    <property type="entry name" value="NAD_binding_1"/>
    <property type="match status" value="1"/>
</dbReference>
<dbReference type="InterPro" id="IPR001094">
    <property type="entry name" value="Flavdoxin-like"/>
</dbReference>
<evidence type="ECO:0000256" key="9">
    <source>
        <dbReference type="ARBA" id="ARBA00023002"/>
    </source>
</evidence>
<dbReference type="InterPro" id="IPR008254">
    <property type="entry name" value="Flavodoxin/NO_synth"/>
</dbReference>
<dbReference type="SUPFAM" id="SSF52343">
    <property type="entry name" value="Ferredoxin reductase-like, C-terminal NADP-linked domain"/>
    <property type="match status" value="1"/>
</dbReference>
<keyword evidence="10 12" id="KW-0472">Membrane</keyword>
<comment type="caution">
    <text evidence="16">The sequence shown here is derived from an EMBL/GenBank/DDBJ whole genome shotgun (WGS) entry which is preliminary data.</text>
</comment>
<comment type="cofactor">
    <cofactor evidence="12">
        <name>FAD</name>
        <dbReference type="ChEBI" id="CHEBI:57692"/>
    </cofactor>
    <text evidence="12">Binds 1 FAD per monomer.</text>
</comment>
<feature type="binding site" evidence="12">
    <location>
        <begin position="508"/>
        <end position="510"/>
    </location>
    <ligand>
        <name>FAD</name>
        <dbReference type="ChEBI" id="CHEBI:57692"/>
    </ligand>
</feature>
<keyword evidence="6 12" id="KW-0274">FAD</keyword>
<dbReference type="FunFam" id="1.20.990.10:FF:000003">
    <property type="entry name" value="NADPH--cytochrome P450 reductase"/>
    <property type="match status" value="1"/>
</dbReference>
<dbReference type="GO" id="GO:0010181">
    <property type="term" value="F:FMN binding"/>
    <property type="evidence" value="ECO:0007669"/>
    <property type="project" value="UniProtKB-UniRule"/>
</dbReference>
<dbReference type="InterPro" id="IPR017938">
    <property type="entry name" value="Riboflavin_synthase-like_b-brl"/>
</dbReference>
<feature type="binding site" evidence="12">
    <location>
        <position position="237"/>
    </location>
    <ligand>
        <name>FMN</name>
        <dbReference type="ChEBI" id="CHEBI:58210"/>
    </ligand>
</feature>
<dbReference type="PROSITE" id="PS51384">
    <property type="entry name" value="FAD_FR"/>
    <property type="match status" value="1"/>
</dbReference>
<dbReference type="InterPro" id="IPR003097">
    <property type="entry name" value="CysJ-like_FAD-binding"/>
</dbReference>
<dbReference type="HAMAP" id="MF_03212">
    <property type="entry name" value="NCPR"/>
    <property type="match status" value="1"/>
</dbReference>
<feature type="transmembrane region" description="Helical" evidence="12">
    <location>
        <begin position="47"/>
        <end position="67"/>
    </location>
</feature>
<dbReference type="EMBL" id="JACGWO010000011">
    <property type="protein sequence ID" value="KAK4415306.1"/>
    <property type="molecule type" value="Genomic_DNA"/>
</dbReference>
<dbReference type="Gene3D" id="2.40.30.10">
    <property type="entry name" value="Translation factors"/>
    <property type="match status" value="1"/>
</dbReference>
<evidence type="ECO:0000259" key="15">
    <source>
        <dbReference type="PROSITE" id="PS51384"/>
    </source>
</evidence>
<organism evidence="16 17">
    <name type="scientific">Sesamum alatum</name>
    <dbReference type="NCBI Taxonomy" id="300844"/>
    <lineage>
        <taxon>Eukaryota</taxon>
        <taxon>Viridiplantae</taxon>
        <taxon>Streptophyta</taxon>
        <taxon>Embryophyta</taxon>
        <taxon>Tracheophyta</taxon>
        <taxon>Spermatophyta</taxon>
        <taxon>Magnoliopsida</taxon>
        <taxon>eudicotyledons</taxon>
        <taxon>Gunneridae</taxon>
        <taxon>Pentapetalae</taxon>
        <taxon>asterids</taxon>
        <taxon>lamiids</taxon>
        <taxon>Lamiales</taxon>
        <taxon>Pedaliaceae</taxon>
        <taxon>Sesamum</taxon>
    </lineage>
</organism>
<dbReference type="InterPro" id="IPR029039">
    <property type="entry name" value="Flavoprotein-like_sf"/>
</dbReference>
<feature type="binding site" evidence="12">
    <location>
        <begin position="632"/>
        <end position="633"/>
    </location>
    <ligand>
        <name>NADP(+)</name>
        <dbReference type="ChEBI" id="CHEBI:58349"/>
    </ligand>
</feature>
<dbReference type="FunFam" id="3.40.50.360:FF:000023">
    <property type="entry name" value="NADPH--cytochrome P450 reductase"/>
    <property type="match status" value="1"/>
</dbReference>
<comment type="similarity">
    <text evidence="12">In the N-terminal section; belongs to the flavodoxin family.</text>
</comment>
<feature type="binding site" evidence="12">
    <location>
        <position position="674"/>
    </location>
    <ligand>
        <name>NADP(+)</name>
        <dbReference type="ChEBI" id="CHEBI:58349"/>
    </ligand>
</feature>
<dbReference type="InterPro" id="IPR039261">
    <property type="entry name" value="FNR_nucleotide-bd"/>
</dbReference>
<keyword evidence="8 12" id="KW-1133">Transmembrane helix</keyword>
<feature type="binding site" evidence="12">
    <location>
        <position position="571"/>
    </location>
    <ligand>
        <name>NADP(+)</name>
        <dbReference type="ChEBI" id="CHEBI:58349"/>
    </ligand>
</feature>
<dbReference type="CDD" id="cd06204">
    <property type="entry name" value="CYPOR"/>
    <property type="match status" value="1"/>
</dbReference>